<comment type="caution">
    <text evidence="1">The sequence shown here is derived from an EMBL/GenBank/DDBJ whole genome shotgun (WGS) entry which is preliminary data.</text>
</comment>
<dbReference type="Proteomes" id="UP001266305">
    <property type="component" value="Unassembled WGS sequence"/>
</dbReference>
<protein>
    <submittedName>
        <fullName evidence="1">Uncharacterized protein</fullName>
    </submittedName>
</protein>
<accession>A0ABQ9TA90</accession>
<reference evidence="1 2" key="1">
    <citation type="submission" date="2023-05" db="EMBL/GenBank/DDBJ databases">
        <title>B98-5 Cell Line De Novo Hybrid Assembly: An Optical Mapping Approach.</title>
        <authorList>
            <person name="Kananen K."/>
            <person name="Auerbach J.A."/>
            <person name="Kautto E."/>
            <person name="Blachly J.S."/>
        </authorList>
    </citation>
    <scope>NUCLEOTIDE SEQUENCE [LARGE SCALE GENOMIC DNA]</scope>
    <source>
        <strain evidence="1">B95-8</strain>
        <tissue evidence="1">Cell line</tissue>
    </source>
</reference>
<feature type="non-terminal residue" evidence="1">
    <location>
        <position position="1"/>
    </location>
</feature>
<sequence>PSPRALDICTEVSFRQKVHSGHPVSVYGEEKGYRLVLPLANGNSLCMRLYELSSAVVLAGAGPMEFLKASDYKAQGNKCP</sequence>
<gene>
    <name evidence="1" type="ORF">P7K49_040885</name>
</gene>
<keyword evidence="2" id="KW-1185">Reference proteome</keyword>
<evidence type="ECO:0000313" key="2">
    <source>
        <dbReference type="Proteomes" id="UP001266305"/>
    </source>
</evidence>
<dbReference type="EMBL" id="JASSZA010000171">
    <property type="protein sequence ID" value="KAK2081639.1"/>
    <property type="molecule type" value="Genomic_DNA"/>
</dbReference>
<name>A0ABQ9TA90_SAGOE</name>
<organism evidence="1 2">
    <name type="scientific">Saguinus oedipus</name>
    <name type="common">Cotton-top tamarin</name>
    <name type="synonym">Oedipomidas oedipus</name>
    <dbReference type="NCBI Taxonomy" id="9490"/>
    <lineage>
        <taxon>Eukaryota</taxon>
        <taxon>Metazoa</taxon>
        <taxon>Chordata</taxon>
        <taxon>Craniata</taxon>
        <taxon>Vertebrata</taxon>
        <taxon>Euteleostomi</taxon>
        <taxon>Mammalia</taxon>
        <taxon>Eutheria</taxon>
        <taxon>Euarchontoglires</taxon>
        <taxon>Primates</taxon>
        <taxon>Haplorrhini</taxon>
        <taxon>Platyrrhini</taxon>
        <taxon>Cebidae</taxon>
        <taxon>Callitrichinae</taxon>
        <taxon>Saguinus</taxon>
    </lineage>
</organism>
<proteinExistence type="predicted"/>
<feature type="non-terminal residue" evidence="1">
    <location>
        <position position="80"/>
    </location>
</feature>
<evidence type="ECO:0000313" key="1">
    <source>
        <dbReference type="EMBL" id="KAK2081639.1"/>
    </source>
</evidence>